<gene>
    <name evidence="3" type="ORF">ACFOW7_18065</name>
</gene>
<dbReference type="SUPFAM" id="SSF55874">
    <property type="entry name" value="ATPase domain of HSP90 chaperone/DNA topoisomerase II/histidine kinase"/>
    <property type="match status" value="1"/>
</dbReference>
<name>A0ABV8MUA9_9NEIS</name>
<dbReference type="Pfam" id="PF06580">
    <property type="entry name" value="His_kinase"/>
    <property type="match status" value="1"/>
</dbReference>
<dbReference type="RefSeq" id="WP_378166971.1">
    <property type="nucleotide sequence ID" value="NZ_JBHSBU010000001.1"/>
</dbReference>
<keyword evidence="1" id="KW-0472">Membrane</keyword>
<feature type="transmembrane region" description="Helical" evidence="1">
    <location>
        <begin position="74"/>
        <end position="94"/>
    </location>
</feature>
<dbReference type="Pfam" id="PF02518">
    <property type="entry name" value="HATPase_c"/>
    <property type="match status" value="1"/>
</dbReference>
<dbReference type="InterPro" id="IPR050640">
    <property type="entry name" value="Bact_2-comp_sensor_kinase"/>
</dbReference>
<keyword evidence="3" id="KW-0418">Kinase</keyword>
<dbReference type="InterPro" id="IPR003594">
    <property type="entry name" value="HATPase_dom"/>
</dbReference>
<evidence type="ECO:0000313" key="3">
    <source>
        <dbReference type="EMBL" id="MFC4161247.1"/>
    </source>
</evidence>
<keyword evidence="1" id="KW-1133">Transmembrane helix</keyword>
<dbReference type="PANTHER" id="PTHR34220">
    <property type="entry name" value="SENSOR HISTIDINE KINASE YPDA"/>
    <property type="match status" value="1"/>
</dbReference>
<organism evidence="3 4">
    <name type="scientific">Chitinimonas lacunae</name>
    <dbReference type="NCBI Taxonomy" id="1963018"/>
    <lineage>
        <taxon>Bacteria</taxon>
        <taxon>Pseudomonadati</taxon>
        <taxon>Pseudomonadota</taxon>
        <taxon>Betaproteobacteria</taxon>
        <taxon>Neisseriales</taxon>
        <taxon>Chitinibacteraceae</taxon>
        <taxon>Chitinimonas</taxon>
    </lineage>
</organism>
<dbReference type="PANTHER" id="PTHR34220:SF9">
    <property type="entry name" value="SIGNAL TRANSDUCTION HISTIDINE KINASE INTERNAL REGION DOMAIN-CONTAINING PROTEIN"/>
    <property type="match status" value="1"/>
</dbReference>
<dbReference type="EMBL" id="JBHSBU010000001">
    <property type="protein sequence ID" value="MFC4161247.1"/>
    <property type="molecule type" value="Genomic_DNA"/>
</dbReference>
<sequence length="347" mass="38001">MTPRPLPAADHNWWHQPALVLAVCGLVALFLTLLVPGSSFVRTLLTTATTGLSVLAVTRAATAWLHPSPRLLPYLYFLSALIGAVLGVAVNLLLRAHEGELATLLRRYPDIVARTFGVLVIIAGVVSALFLARDRNRRMEMAYHAERAKNAEQEKMLVETQLKMLQAQIEPHFLFNTLANVQSLIDLSPPEAKRMLGHFNDYLRASLTRSRDAHGTVAQEVQLLSAYLSILQIRMGERLRFAIDCPPELETLELAPMLLQPLVENAVRHGLEPKVEGGTVSVAFRRAGERLSIRVSDDGLGLGASSGDGVGLANVRARLLTLYGDDARFTLEACDGVTVTLEIPLRP</sequence>
<proteinExistence type="predicted"/>
<comment type="caution">
    <text evidence="3">The sequence shown here is derived from an EMBL/GenBank/DDBJ whole genome shotgun (WGS) entry which is preliminary data.</text>
</comment>
<keyword evidence="3" id="KW-0808">Transferase</keyword>
<feature type="transmembrane region" description="Helical" evidence="1">
    <location>
        <begin position="114"/>
        <end position="132"/>
    </location>
</feature>
<dbReference type="EC" id="2.7.13.3" evidence="3"/>
<keyword evidence="4" id="KW-1185">Reference proteome</keyword>
<feature type="transmembrane region" description="Helical" evidence="1">
    <location>
        <begin position="12"/>
        <end position="34"/>
    </location>
</feature>
<dbReference type="Gene3D" id="3.30.565.10">
    <property type="entry name" value="Histidine kinase-like ATPase, C-terminal domain"/>
    <property type="match status" value="1"/>
</dbReference>
<dbReference type="InterPro" id="IPR036890">
    <property type="entry name" value="HATPase_C_sf"/>
</dbReference>
<dbReference type="InterPro" id="IPR010559">
    <property type="entry name" value="Sig_transdc_His_kin_internal"/>
</dbReference>
<keyword evidence="1" id="KW-0812">Transmembrane</keyword>
<evidence type="ECO:0000313" key="4">
    <source>
        <dbReference type="Proteomes" id="UP001595791"/>
    </source>
</evidence>
<evidence type="ECO:0000256" key="1">
    <source>
        <dbReference type="SAM" id="Phobius"/>
    </source>
</evidence>
<reference evidence="4" key="1">
    <citation type="journal article" date="2019" name="Int. J. Syst. Evol. Microbiol.">
        <title>The Global Catalogue of Microorganisms (GCM) 10K type strain sequencing project: providing services to taxonomists for standard genome sequencing and annotation.</title>
        <authorList>
            <consortium name="The Broad Institute Genomics Platform"/>
            <consortium name="The Broad Institute Genome Sequencing Center for Infectious Disease"/>
            <person name="Wu L."/>
            <person name="Ma J."/>
        </authorList>
    </citation>
    <scope>NUCLEOTIDE SEQUENCE [LARGE SCALE GENOMIC DNA]</scope>
    <source>
        <strain evidence="4">LMG 29894</strain>
    </source>
</reference>
<feature type="transmembrane region" description="Helical" evidence="1">
    <location>
        <begin position="40"/>
        <end position="62"/>
    </location>
</feature>
<feature type="domain" description="Histidine kinase/HSP90-like ATPase" evidence="2">
    <location>
        <begin position="254"/>
        <end position="347"/>
    </location>
</feature>
<evidence type="ECO:0000259" key="2">
    <source>
        <dbReference type="SMART" id="SM00387"/>
    </source>
</evidence>
<protein>
    <submittedName>
        <fullName evidence="3">Sensor histidine kinase</fullName>
        <ecNumber evidence="3">2.7.13.3</ecNumber>
    </submittedName>
</protein>
<dbReference type="GO" id="GO:0004673">
    <property type="term" value="F:protein histidine kinase activity"/>
    <property type="evidence" value="ECO:0007669"/>
    <property type="project" value="UniProtKB-EC"/>
</dbReference>
<dbReference type="SMART" id="SM00387">
    <property type="entry name" value="HATPase_c"/>
    <property type="match status" value="1"/>
</dbReference>
<dbReference type="Proteomes" id="UP001595791">
    <property type="component" value="Unassembled WGS sequence"/>
</dbReference>
<accession>A0ABV8MUA9</accession>